<protein>
    <recommendedName>
        <fullName evidence="2">Outer membrane protein beta-barrel domain-containing protein</fullName>
    </recommendedName>
</protein>
<sequence>MLPGITLSYAFNSQFSINGGYKYGFEVDGEDAEVHLASVGAVYALTEQVELNATAYFAEEQGFSGATAGIAYHF</sequence>
<dbReference type="SUPFAM" id="SSF56935">
    <property type="entry name" value="Porins"/>
    <property type="match status" value="1"/>
</dbReference>
<gene>
    <name evidence="1" type="ORF">SDC9_152483</name>
</gene>
<dbReference type="AlphaFoldDB" id="A0A645EXK9"/>
<comment type="caution">
    <text evidence="1">The sequence shown here is derived from an EMBL/GenBank/DDBJ whole genome shotgun (WGS) entry which is preliminary data.</text>
</comment>
<reference evidence="1" key="1">
    <citation type="submission" date="2019-08" db="EMBL/GenBank/DDBJ databases">
        <authorList>
            <person name="Kucharzyk K."/>
            <person name="Murdoch R.W."/>
            <person name="Higgins S."/>
            <person name="Loffler F."/>
        </authorList>
    </citation>
    <scope>NUCLEOTIDE SEQUENCE</scope>
</reference>
<accession>A0A645EXK9</accession>
<dbReference type="EMBL" id="VSSQ01051144">
    <property type="protein sequence ID" value="MPN05233.1"/>
    <property type="molecule type" value="Genomic_DNA"/>
</dbReference>
<organism evidence="1">
    <name type="scientific">bioreactor metagenome</name>
    <dbReference type="NCBI Taxonomy" id="1076179"/>
    <lineage>
        <taxon>unclassified sequences</taxon>
        <taxon>metagenomes</taxon>
        <taxon>ecological metagenomes</taxon>
    </lineage>
</organism>
<evidence type="ECO:0000313" key="1">
    <source>
        <dbReference type="EMBL" id="MPN05233.1"/>
    </source>
</evidence>
<evidence type="ECO:0008006" key="2">
    <source>
        <dbReference type="Google" id="ProtNLM"/>
    </source>
</evidence>
<proteinExistence type="predicted"/>
<name>A0A645EXK9_9ZZZZ</name>